<reference evidence="6 7" key="1">
    <citation type="submission" date="2019-04" db="EMBL/GenBank/DDBJ databases">
        <title>Streptomyces oryziradicis sp. nov., a novel actinomycete isolated from rhizosphere soil of rice (Oryza sativa L.).</title>
        <authorList>
            <person name="Li C."/>
        </authorList>
    </citation>
    <scope>NUCLEOTIDE SEQUENCE [LARGE SCALE GENOMIC DNA]</scope>
    <source>
        <strain evidence="6 7">NEAU-C40</strain>
    </source>
</reference>
<feature type="active site" description="Nucleophile" evidence="4">
    <location>
        <position position="38"/>
    </location>
</feature>
<sequence>MTVAFVLQGGASLAAAQVGMLRALTAAGIRPDLVVGTSAGALNAVAFAQNPTPEGLDELERLWTSIRRGDVFHLSARSLITGLTGRSNSLAVPDRLRALIERGLHIHDLGEAVIPVYVVATDATTSAPVVLSEGSALQALLASSSLPGILPPVRRDGRLLVDGGVSADVPVLQAEALGATTSYVLPATFTPAPAAPATGAVPVLIRTLGRMLERSTVRDLAAAHGKVHMLPSPSLPGPNPLDFRRAAEYIRLGRESADRWLAGHLHSVAA</sequence>
<keyword evidence="7" id="KW-1185">Reference proteome</keyword>
<accession>A0A4V6WJA4</accession>
<evidence type="ECO:0000313" key="7">
    <source>
        <dbReference type="Proteomes" id="UP000305778"/>
    </source>
</evidence>
<evidence type="ECO:0000256" key="1">
    <source>
        <dbReference type="ARBA" id="ARBA00022801"/>
    </source>
</evidence>
<dbReference type="GO" id="GO:0016042">
    <property type="term" value="P:lipid catabolic process"/>
    <property type="evidence" value="ECO:0007669"/>
    <property type="project" value="UniProtKB-UniRule"/>
</dbReference>
<dbReference type="CDD" id="cd07209">
    <property type="entry name" value="Pat_hypo_Ecoli_Z1214_like"/>
    <property type="match status" value="1"/>
</dbReference>
<dbReference type="InterPro" id="IPR002641">
    <property type="entry name" value="PNPLA_dom"/>
</dbReference>
<proteinExistence type="predicted"/>
<dbReference type="PANTHER" id="PTHR14226">
    <property type="entry name" value="NEUROPATHY TARGET ESTERASE/SWISS CHEESE D.MELANOGASTER"/>
    <property type="match status" value="1"/>
</dbReference>
<evidence type="ECO:0000256" key="4">
    <source>
        <dbReference type="PROSITE-ProRule" id="PRU01161"/>
    </source>
</evidence>
<gene>
    <name evidence="6" type="ORF">FCI23_17480</name>
</gene>
<comment type="caution">
    <text evidence="4">Lacks conserved residue(s) required for the propagation of feature annotation.</text>
</comment>
<dbReference type="InterPro" id="IPR016035">
    <property type="entry name" value="Acyl_Trfase/lysoPLipase"/>
</dbReference>
<keyword evidence="2 4" id="KW-0442">Lipid degradation</keyword>
<dbReference type="EMBL" id="SUMC01000014">
    <property type="protein sequence ID" value="TKA10469.1"/>
    <property type="molecule type" value="Genomic_DNA"/>
</dbReference>
<protein>
    <submittedName>
        <fullName evidence="6">Patatin-like phospholipase family protein</fullName>
    </submittedName>
</protein>
<keyword evidence="1 4" id="KW-0378">Hydrolase</keyword>
<dbReference type="PROSITE" id="PS51635">
    <property type="entry name" value="PNPLA"/>
    <property type="match status" value="1"/>
</dbReference>
<dbReference type="Proteomes" id="UP000305778">
    <property type="component" value="Unassembled WGS sequence"/>
</dbReference>
<name>A0A4V6WJA4_9ACTN</name>
<dbReference type="RefSeq" id="WP_136724822.1">
    <property type="nucleotide sequence ID" value="NZ_SUMC01000014.1"/>
</dbReference>
<dbReference type="AlphaFoldDB" id="A0A4V6WJA4"/>
<feature type="domain" description="PNPLA" evidence="5">
    <location>
        <begin position="5"/>
        <end position="175"/>
    </location>
</feature>
<evidence type="ECO:0000259" key="5">
    <source>
        <dbReference type="PROSITE" id="PS51635"/>
    </source>
</evidence>
<dbReference type="GO" id="GO:0016787">
    <property type="term" value="F:hydrolase activity"/>
    <property type="evidence" value="ECO:0007669"/>
    <property type="project" value="UniProtKB-UniRule"/>
</dbReference>
<organism evidence="6 7">
    <name type="scientific">Actinacidiphila oryziradicis</name>
    <dbReference type="NCBI Taxonomy" id="2571141"/>
    <lineage>
        <taxon>Bacteria</taxon>
        <taxon>Bacillati</taxon>
        <taxon>Actinomycetota</taxon>
        <taxon>Actinomycetes</taxon>
        <taxon>Kitasatosporales</taxon>
        <taxon>Streptomycetaceae</taxon>
        <taxon>Actinacidiphila</taxon>
    </lineage>
</organism>
<dbReference type="Gene3D" id="3.40.1090.10">
    <property type="entry name" value="Cytosolic phospholipase A2 catalytic domain"/>
    <property type="match status" value="2"/>
</dbReference>
<dbReference type="PANTHER" id="PTHR14226:SF29">
    <property type="entry name" value="NEUROPATHY TARGET ESTERASE SWS"/>
    <property type="match status" value="1"/>
</dbReference>
<dbReference type="InterPro" id="IPR050301">
    <property type="entry name" value="NTE"/>
</dbReference>
<dbReference type="OrthoDB" id="4080114at2"/>
<evidence type="ECO:0000256" key="3">
    <source>
        <dbReference type="ARBA" id="ARBA00023098"/>
    </source>
</evidence>
<feature type="short sequence motif" description="GXSXG" evidence="4">
    <location>
        <begin position="36"/>
        <end position="40"/>
    </location>
</feature>
<feature type="short sequence motif" description="DGA/G" evidence="4">
    <location>
        <begin position="162"/>
        <end position="164"/>
    </location>
</feature>
<dbReference type="Pfam" id="PF01734">
    <property type="entry name" value="Patatin"/>
    <property type="match status" value="1"/>
</dbReference>
<keyword evidence="3 4" id="KW-0443">Lipid metabolism</keyword>
<evidence type="ECO:0000256" key="2">
    <source>
        <dbReference type="ARBA" id="ARBA00022963"/>
    </source>
</evidence>
<evidence type="ECO:0000313" key="6">
    <source>
        <dbReference type="EMBL" id="TKA10469.1"/>
    </source>
</evidence>
<feature type="active site" description="Proton acceptor" evidence="4">
    <location>
        <position position="162"/>
    </location>
</feature>
<dbReference type="SUPFAM" id="SSF52151">
    <property type="entry name" value="FabD/lysophospholipase-like"/>
    <property type="match status" value="1"/>
</dbReference>
<comment type="caution">
    <text evidence="6">The sequence shown here is derived from an EMBL/GenBank/DDBJ whole genome shotgun (WGS) entry which is preliminary data.</text>
</comment>